<feature type="compositionally biased region" description="Polar residues" evidence="1">
    <location>
        <begin position="451"/>
        <end position="466"/>
    </location>
</feature>
<dbReference type="InterPro" id="IPR013955">
    <property type="entry name" value="Rep_factor-A_C"/>
</dbReference>
<dbReference type="PANTHER" id="PTHR47165">
    <property type="entry name" value="OS03G0429900 PROTEIN"/>
    <property type="match status" value="1"/>
</dbReference>
<dbReference type="EMBL" id="OU466857">
    <property type="protein sequence ID" value="CAH2035718.1"/>
    <property type="molecule type" value="Genomic_DNA"/>
</dbReference>
<dbReference type="Pfam" id="PF08646">
    <property type="entry name" value="Rep_fac-A_C"/>
    <property type="match status" value="1"/>
</dbReference>
<sequence>METSNVHFSALKAGRTVQTVVGRLLRFWEARNVKKGGELMGVDMRLLDEKATLMQGSISVHRLNTFKHLMHEGTLYSISNFDVTCSNHHFKLCDSTISIRFTDFTKFVEIPETTQQIPKESFKFRNHEELVALANTNSDLPDIIGEVTMIRTTLNEQTQKTQRIMAQIRLPSTDTVCLSVFDGLANELHQKLELTGLEPRVILATNINPKFLSGRLYLNATSGSHFYFDNEMDATASFCKDLGTKDGGHSTKVATYKGAKKLETVTLAELHDYLLRSAPQAIDFICKSRVTDIQSKNGWCYISCSKKLQRGSSSFTCTTCHDSKAVGVIRYRVELSISDGTDKAVFVAFDTDMTRLTNTRAADVSIAVQGGIQNELPQVIKGIVGTTFTFQLKLTEYNFTSKHQSFTISRIFETPDCLPTPTFDGDDMPGDNMPGIICGSSKYSTDHSEKTLSSGNEYLNSNTNDHSTLETEETDGITNTNDDPSVPTEEHTAKKPRQT</sequence>
<organism evidence="3 4">
    <name type="scientific">Thlaspi arvense</name>
    <name type="common">Field penny-cress</name>
    <dbReference type="NCBI Taxonomy" id="13288"/>
    <lineage>
        <taxon>Eukaryota</taxon>
        <taxon>Viridiplantae</taxon>
        <taxon>Streptophyta</taxon>
        <taxon>Embryophyta</taxon>
        <taxon>Tracheophyta</taxon>
        <taxon>Spermatophyta</taxon>
        <taxon>Magnoliopsida</taxon>
        <taxon>eudicotyledons</taxon>
        <taxon>Gunneridae</taxon>
        <taxon>Pentapetalae</taxon>
        <taxon>rosids</taxon>
        <taxon>malvids</taxon>
        <taxon>Brassicales</taxon>
        <taxon>Brassicaceae</taxon>
        <taxon>Thlaspideae</taxon>
        <taxon>Thlaspi</taxon>
    </lineage>
</organism>
<dbReference type="Proteomes" id="UP000836841">
    <property type="component" value="Chromosome 1"/>
</dbReference>
<dbReference type="SUPFAM" id="SSF50249">
    <property type="entry name" value="Nucleic acid-binding proteins"/>
    <property type="match status" value="2"/>
</dbReference>
<dbReference type="CDD" id="cd04480">
    <property type="entry name" value="RPA1_DBD_A_like"/>
    <property type="match status" value="1"/>
</dbReference>
<dbReference type="InterPro" id="IPR012340">
    <property type="entry name" value="NA-bd_OB-fold"/>
</dbReference>
<reference evidence="3 4" key="1">
    <citation type="submission" date="2022-03" db="EMBL/GenBank/DDBJ databases">
        <authorList>
            <person name="Nunn A."/>
            <person name="Chopra R."/>
            <person name="Nunn A."/>
            <person name="Contreras Garrido A."/>
        </authorList>
    </citation>
    <scope>NUCLEOTIDE SEQUENCE [LARGE SCALE GENOMIC DNA]</scope>
</reference>
<dbReference type="PANTHER" id="PTHR47165:SF4">
    <property type="entry name" value="OS03G0429900 PROTEIN"/>
    <property type="match status" value="1"/>
</dbReference>
<accession>A0AAU9RCV6</accession>
<feature type="domain" description="Replication factor A C-terminal" evidence="2">
    <location>
        <begin position="286"/>
        <end position="403"/>
    </location>
</feature>
<evidence type="ECO:0000256" key="1">
    <source>
        <dbReference type="SAM" id="MobiDB-lite"/>
    </source>
</evidence>
<name>A0AAU9RCV6_THLAR</name>
<evidence type="ECO:0000313" key="4">
    <source>
        <dbReference type="Proteomes" id="UP000836841"/>
    </source>
</evidence>
<keyword evidence="4" id="KW-1185">Reference proteome</keyword>
<evidence type="ECO:0000259" key="2">
    <source>
        <dbReference type="Pfam" id="PF08646"/>
    </source>
</evidence>
<dbReference type="Gene3D" id="2.40.50.140">
    <property type="entry name" value="Nucleic acid-binding proteins"/>
    <property type="match status" value="3"/>
</dbReference>
<feature type="region of interest" description="Disordered" evidence="1">
    <location>
        <begin position="440"/>
        <end position="499"/>
    </location>
</feature>
<evidence type="ECO:0000313" key="3">
    <source>
        <dbReference type="EMBL" id="CAH2035718.1"/>
    </source>
</evidence>
<proteinExistence type="predicted"/>
<dbReference type="AlphaFoldDB" id="A0AAU9RCV6"/>
<protein>
    <recommendedName>
        <fullName evidence="2">Replication factor A C-terminal domain-containing protein</fullName>
    </recommendedName>
</protein>
<gene>
    <name evidence="3" type="ORF">TAV2_LOCUS2659</name>
</gene>